<dbReference type="InterPro" id="IPR049166">
    <property type="entry name" value="GH39_cat"/>
</dbReference>
<evidence type="ECO:0000256" key="2">
    <source>
        <dbReference type="ARBA" id="ARBA00022801"/>
    </source>
</evidence>
<dbReference type="AlphaFoldDB" id="A0A7W9HK04"/>
<feature type="domain" description="Glycosyl hydrolases family 39 N-terminal catalytic" evidence="6">
    <location>
        <begin position="163"/>
        <end position="250"/>
    </location>
</feature>
<evidence type="ECO:0000313" key="7">
    <source>
        <dbReference type="EMBL" id="MBB5803491.1"/>
    </source>
</evidence>
<protein>
    <recommendedName>
        <fullName evidence="6">Glycosyl hydrolases family 39 N-terminal catalytic domain-containing protein</fullName>
    </recommendedName>
</protein>
<dbReference type="RefSeq" id="WP_184920848.1">
    <property type="nucleotide sequence ID" value="NZ_JACHMO010000001.1"/>
</dbReference>
<evidence type="ECO:0000256" key="5">
    <source>
        <dbReference type="SAM" id="SignalP"/>
    </source>
</evidence>
<name>A0A7W9HK04_9PSEU</name>
<evidence type="ECO:0000256" key="3">
    <source>
        <dbReference type="ARBA" id="ARBA00023295"/>
    </source>
</evidence>
<evidence type="ECO:0000259" key="6">
    <source>
        <dbReference type="Pfam" id="PF01229"/>
    </source>
</evidence>
<dbReference type="Pfam" id="PF01229">
    <property type="entry name" value="Glyco_hydro_39"/>
    <property type="match status" value="1"/>
</dbReference>
<feature type="signal peptide" evidence="5">
    <location>
        <begin position="1"/>
        <end position="27"/>
    </location>
</feature>
<dbReference type="GO" id="GO:0016798">
    <property type="term" value="F:hydrolase activity, acting on glycosyl bonds"/>
    <property type="evidence" value="ECO:0007669"/>
    <property type="project" value="UniProtKB-KW"/>
</dbReference>
<comment type="caution">
    <text evidence="7">The sequence shown here is derived from an EMBL/GenBank/DDBJ whole genome shotgun (WGS) entry which is preliminary data.</text>
</comment>
<feature type="chain" id="PRO_5031523817" description="Glycosyl hydrolases family 39 N-terminal catalytic domain-containing protein" evidence="5">
    <location>
        <begin position="28"/>
        <end position="666"/>
    </location>
</feature>
<dbReference type="SUPFAM" id="SSF51445">
    <property type="entry name" value="(Trans)glycosidases"/>
    <property type="match status" value="1"/>
</dbReference>
<keyword evidence="3" id="KW-0326">Glycosidase</keyword>
<evidence type="ECO:0000256" key="1">
    <source>
        <dbReference type="ARBA" id="ARBA00008875"/>
    </source>
</evidence>
<reference evidence="7 8" key="1">
    <citation type="submission" date="2020-08" db="EMBL/GenBank/DDBJ databases">
        <title>Sequencing the genomes of 1000 actinobacteria strains.</title>
        <authorList>
            <person name="Klenk H.-P."/>
        </authorList>
    </citation>
    <scope>NUCLEOTIDE SEQUENCE [LARGE SCALE GENOMIC DNA]</scope>
    <source>
        <strain evidence="7 8">DSM 45486</strain>
    </source>
</reference>
<gene>
    <name evidence="7" type="ORF">F4560_003259</name>
</gene>
<proteinExistence type="inferred from homology"/>
<keyword evidence="2" id="KW-0378">Hydrolase</keyword>
<comment type="similarity">
    <text evidence="1">Belongs to the glycosyl hydrolase 39 family.</text>
</comment>
<accession>A0A7W9HK04</accession>
<evidence type="ECO:0000313" key="8">
    <source>
        <dbReference type="Proteomes" id="UP000552097"/>
    </source>
</evidence>
<dbReference type="Gene3D" id="3.20.20.80">
    <property type="entry name" value="Glycosidases"/>
    <property type="match status" value="1"/>
</dbReference>
<feature type="region of interest" description="Disordered" evidence="4">
    <location>
        <begin position="521"/>
        <end position="542"/>
    </location>
</feature>
<keyword evidence="8" id="KW-1185">Reference proteome</keyword>
<dbReference type="InterPro" id="IPR017853">
    <property type="entry name" value="GH"/>
</dbReference>
<dbReference type="Gene3D" id="2.60.120.260">
    <property type="entry name" value="Galactose-binding domain-like"/>
    <property type="match status" value="1"/>
</dbReference>
<sequence length="666" mass="72070">MIKRLRSGSAIVAAALAVTLLPTPTHAVDIAVEDTVSVNFANSLGAFTRTGAGMHYGLSEDATLPADEDVVPLRFNLLRGGGAQLLGEDGSSNYGWLGDGLTAGPGFERRMNFVVANANRFTSPPINGRYALLLNDLWGLDAMQPADSPHPCDWSEAKDEYDCDNYVEFLNTVIDRVEQADLDIYYWDVQNEPENHPFWNRGFGTEQYYKMWDTAYRTIKARIPDAKIGGPSWVHYREKLIGSFLDHVKAAGTIPEVFVWHGLATRQDPAADAAHLRGQLAARDIPEMEFSINEYLTGGNPMDRASGQLNPGSTAWYLTRLNDGGVDSAARGVYPHPLDDVGYARSVKPSGDTFCCEFPNLSGLIPVGKPDVKTDEWWTYAAYGQMSGDRYDVTHGSRVAATATADAAQKKAMVLLGSDDVDFRGEVALDLTGLNARSGLQNGRQVHVEIVRIPSTAGELASPETVSRSVVNVPSDGNLTLSVPWVAPRDAYAVYLTNPTVADPGPELGRNLIVNPGFEVDGTATQTPSGWSEDLDNDTSYTEGKVGRVSARSGDSRLTQASKSPHEIFTYQTLTVPDGTYTASAWVVSGGGQNASYFEVKNYGGPTLRTDVPETWTWQKITIDGIEVTDGRLTIGVANNGNAGNWMSVDDIDLRRVAGTDSDAGP</sequence>
<dbReference type="EMBL" id="JACHMO010000001">
    <property type="protein sequence ID" value="MBB5803491.1"/>
    <property type="molecule type" value="Genomic_DNA"/>
</dbReference>
<evidence type="ECO:0000256" key="4">
    <source>
        <dbReference type="SAM" id="MobiDB-lite"/>
    </source>
</evidence>
<organism evidence="7 8">
    <name type="scientific">Saccharothrix ecbatanensis</name>
    <dbReference type="NCBI Taxonomy" id="1105145"/>
    <lineage>
        <taxon>Bacteria</taxon>
        <taxon>Bacillati</taxon>
        <taxon>Actinomycetota</taxon>
        <taxon>Actinomycetes</taxon>
        <taxon>Pseudonocardiales</taxon>
        <taxon>Pseudonocardiaceae</taxon>
        <taxon>Saccharothrix</taxon>
    </lineage>
</organism>
<dbReference type="Proteomes" id="UP000552097">
    <property type="component" value="Unassembled WGS sequence"/>
</dbReference>
<keyword evidence="5" id="KW-0732">Signal</keyword>